<comment type="caution">
    <text evidence="2">The sequence shown here is derived from an EMBL/GenBank/DDBJ whole genome shotgun (WGS) entry which is preliminary data.</text>
</comment>
<dbReference type="SUPFAM" id="SSF54862">
    <property type="entry name" value="4Fe-4S ferredoxins"/>
    <property type="match status" value="1"/>
</dbReference>
<dbReference type="InterPro" id="IPR017896">
    <property type="entry name" value="4Fe4S_Fe-S-bd"/>
</dbReference>
<dbReference type="PROSITE" id="PS00198">
    <property type="entry name" value="4FE4S_FER_1"/>
    <property type="match status" value="1"/>
</dbReference>
<organism evidence="2">
    <name type="scientific">bioreactor metagenome</name>
    <dbReference type="NCBI Taxonomy" id="1076179"/>
    <lineage>
        <taxon>unclassified sequences</taxon>
        <taxon>metagenomes</taxon>
        <taxon>ecological metagenomes</taxon>
    </lineage>
</organism>
<dbReference type="EMBL" id="VSSQ01037755">
    <property type="protein sequence ID" value="MPM90524.1"/>
    <property type="molecule type" value="Genomic_DNA"/>
</dbReference>
<protein>
    <recommendedName>
        <fullName evidence="1">4Fe-4S ferredoxin-type domain-containing protein</fullName>
    </recommendedName>
</protein>
<gene>
    <name evidence="2" type="ORF">SDC9_137645</name>
</gene>
<dbReference type="Pfam" id="PF14697">
    <property type="entry name" value="Fer4_21"/>
    <property type="match status" value="1"/>
</dbReference>
<accession>A0A645DM45</accession>
<dbReference type="InterPro" id="IPR017900">
    <property type="entry name" value="4Fe4S_Fe_S_CS"/>
</dbReference>
<sequence>MACPLELKKQRALVIRETEVDQSKCIKCYTCLKTIACPALVKRGDEVHVDEVQCIGCGMCANVCPKDAIEVRQ</sequence>
<dbReference type="Gene3D" id="3.30.70.20">
    <property type="match status" value="1"/>
</dbReference>
<feature type="domain" description="4Fe-4S ferredoxin-type" evidence="1">
    <location>
        <begin position="45"/>
        <end position="73"/>
    </location>
</feature>
<proteinExistence type="predicted"/>
<dbReference type="AlphaFoldDB" id="A0A645DM45"/>
<reference evidence="2" key="1">
    <citation type="submission" date="2019-08" db="EMBL/GenBank/DDBJ databases">
        <authorList>
            <person name="Kucharzyk K."/>
            <person name="Murdoch R.W."/>
            <person name="Higgins S."/>
            <person name="Loffler F."/>
        </authorList>
    </citation>
    <scope>NUCLEOTIDE SEQUENCE</scope>
</reference>
<feature type="domain" description="4Fe-4S ferredoxin-type" evidence="1">
    <location>
        <begin position="16"/>
        <end position="38"/>
    </location>
</feature>
<dbReference type="PROSITE" id="PS51379">
    <property type="entry name" value="4FE4S_FER_2"/>
    <property type="match status" value="2"/>
</dbReference>
<name>A0A645DM45_9ZZZZ</name>
<evidence type="ECO:0000313" key="2">
    <source>
        <dbReference type="EMBL" id="MPM90524.1"/>
    </source>
</evidence>
<evidence type="ECO:0000259" key="1">
    <source>
        <dbReference type="PROSITE" id="PS51379"/>
    </source>
</evidence>